<dbReference type="GeneID" id="57506201"/>
<keyword evidence="7 13" id="KW-0560">Oxidoreductase</keyword>
<dbReference type="PANTHER" id="PTHR23026:SF125">
    <property type="entry name" value="OXYGEN-INSENSITIVE NAD(P)H NITROREDUCTASE"/>
    <property type="match status" value="1"/>
</dbReference>
<accession>A0A485B416</accession>
<name>A0A485B416_RAOTE</name>
<dbReference type="AlphaFoldDB" id="A0A485B416"/>
<evidence type="ECO:0000313" key="13">
    <source>
        <dbReference type="EMBL" id="VFS67994.1"/>
    </source>
</evidence>
<evidence type="ECO:0000256" key="3">
    <source>
        <dbReference type="ARBA" id="ARBA00011738"/>
    </source>
</evidence>
<dbReference type="InterPro" id="IPR033878">
    <property type="entry name" value="NfsB-like"/>
</dbReference>
<evidence type="ECO:0000256" key="8">
    <source>
        <dbReference type="ARBA" id="ARBA00023027"/>
    </source>
</evidence>
<sequence length="217" mass="23764">MDIVAVALKRYSTKAFDASKKLTADQAENLKTLLQFSPSSTNSQPWHFIVASSDEGKARVAKAASGTYVFNERKILDASHVVVFCAKTELDDAWLERVVDQEEADGRFATPEAKAGNHKGRTFFADIHRKDLNDANHWMAKQVYLNVGNFLLGVAAMGLDAVPIEGVDFAILDAEFDLKAQGYTSIVVVPVGHHSVEDFNAALPKSRLPQATTITEI</sequence>
<reference evidence="13 15" key="1">
    <citation type="submission" date="2019-03" db="EMBL/GenBank/DDBJ databases">
        <authorList>
            <consortium name="Pathogen Informatics"/>
        </authorList>
    </citation>
    <scope>NUCLEOTIDE SEQUENCE [LARGE SCALE GENOMIC DNA]</scope>
    <source>
        <strain evidence="13 15">NCTC13038</strain>
        <strain evidence="12 14">NCTC9997</strain>
    </source>
</reference>
<reference evidence="11 16" key="2">
    <citation type="submission" date="2020-10" db="EMBL/GenBank/DDBJ databases">
        <title>Resistance determinants and their genetic context in bacteria from a longitudinal study of pigs reared under conventional and antibiotic-free husbandry practices.</title>
        <authorList>
            <person name="Poulin-Laprade D."/>
            <person name="Brouard J.-S."/>
            <person name="Gagnon N."/>
            <person name="Turcotte A."/>
            <person name="Langlois A."/>
            <person name="Matte J.J."/>
            <person name="Carrillo C.D."/>
            <person name="Zaheer R."/>
            <person name="McAllister T."/>
            <person name="Topp E."/>
            <person name="Talbot G."/>
        </authorList>
    </citation>
    <scope>NUCLEOTIDE SEQUENCE [LARGE SCALE GENOMIC DNA]</scope>
    <source>
        <strain evidence="11 16">Res13-Abat-PEB01-P1-04-A</strain>
    </source>
</reference>
<evidence type="ECO:0000313" key="11">
    <source>
        <dbReference type="EMBL" id="QPF07600.1"/>
    </source>
</evidence>
<evidence type="ECO:0000256" key="6">
    <source>
        <dbReference type="ARBA" id="ARBA00022857"/>
    </source>
</evidence>
<dbReference type="SUPFAM" id="SSF55469">
    <property type="entry name" value="FMN-dependent nitroreductase-like"/>
    <property type="match status" value="1"/>
</dbReference>
<evidence type="ECO:0000256" key="1">
    <source>
        <dbReference type="ARBA" id="ARBA00001917"/>
    </source>
</evidence>
<evidence type="ECO:0000313" key="12">
    <source>
        <dbReference type="EMBL" id="VED53146.1"/>
    </source>
</evidence>
<dbReference type="FunFam" id="3.40.109.10:FF:000002">
    <property type="entry name" value="Oxygen-insensitive NAD(P)H nitroreductase"/>
    <property type="match status" value="1"/>
</dbReference>
<dbReference type="InterPro" id="IPR029479">
    <property type="entry name" value="Nitroreductase"/>
</dbReference>
<dbReference type="Proteomes" id="UP000594500">
    <property type="component" value="Chromosome"/>
</dbReference>
<evidence type="ECO:0000313" key="15">
    <source>
        <dbReference type="Proteomes" id="UP000332594"/>
    </source>
</evidence>
<dbReference type="InterPro" id="IPR050627">
    <property type="entry name" value="Nitroreductase/BluB"/>
</dbReference>
<keyword evidence="6" id="KW-0521">NADP</keyword>
<keyword evidence="5" id="KW-0288">FMN</keyword>
<dbReference type="GO" id="GO:0005829">
    <property type="term" value="C:cytosol"/>
    <property type="evidence" value="ECO:0007669"/>
    <property type="project" value="TreeGrafter"/>
</dbReference>
<evidence type="ECO:0000313" key="14">
    <source>
        <dbReference type="Proteomes" id="UP000267630"/>
    </source>
</evidence>
<keyword evidence="8" id="KW-0520">NAD</keyword>
<dbReference type="Pfam" id="PF00881">
    <property type="entry name" value="Nitroreductase"/>
    <property type="match status" value="1"/>
</dbReference>
<dbReference type="EMBL" id="CP062916">
    <property type="protein sequence ID" value="QPF07600.1"/>
    <property type="molecule type" value="Genomic_DNA"/>
</dbReference>
<dbReference type="GO" id="GO:0046857">
    <property type="term" value="F:oxidoreductase activity, acting on other nitrogenous compounds as donors, with NAD or NADP as acceptor"/>
    <property type="evidence" value="ECO:0007669"/>
    <property type="project" value="TreeGrafter"/>
</dbReference>
<dbReference type="InterPro" id="IPR000415">
    <property type="entry name" value="Nitroreductase-like"/>
</dbReference>
<evidence type="ECO:0000256" key="7">
    <source>
        <dbReference type="ARBA" id="ARBA00023002"/>
    </source>
</evidence>
<feature type="domain" description="Nitroreductase" evidence="10">
    <location>
        <begin position="8"/>
        <end position="193"/>
    </location>
</feature>
<evidence type="ECO:0000313" key="16">
    <source>
        <dbReference type="Proteomes" id="UP000594500"/>
    </source>
</evidence>
<dbReference type="Gene3D" id="3.40.109.10">
    <property type="entry name" value="NADH Oxidase"/>
    <property type="match status" value="1"/>
</dbReference>
<comment type="cofactor">
    <cofactor evidence="1">
        <name>FMN</name>
        <dbReference type="ChEBI" id="CHEBI:58210"/>
    </cofactor>
</comment>
<dbReference type="OrthoDB" id="9809288at2"/>
<comment type="similarity">
    <text evidence="2">Belongs to the nitroreductase family.</text>
</comment>
<organism evidence="13 15">
    <name type="scientific">Raoultella terrigena</name>
    <name type="common">Klebsiella terrigena</name>
    <dbReference type="NCBI Taxonomy" id="577"/>
    <lineage>
        <taxon>Bacteria</taxon>
        <taxon>Pseudomonadati</taxon>
        <taxon>Pseudomonadota</taxon>
        <taxon>Gammaproteobacteria</taxon>
        <taxon>Enterobacterales</taxon>
        <taxon>Enterobacteriaceae</taxon>
        <taxon>Klebsiella/Raoultella group</taxon>
        <taxon>Raoultella</taxon>
    </lineage>
</organism>
<comment type="subunit">
    <text evidence="3">Homodimer.</text>
</comment>
<dbReference type="EMBL" id="LR134253">
    <property type="protein sequence ID" value="VED53146.1"/>
    <property type="molecule type" value="Genomic_DNA"/>
</dbReference>
<dbReference type="PANTHER" id="PTHR23026">
    <property type="entry name" value="NADPH NITROREDUCTASE"/>
    <property type="match status" value="1"/>
</dbReference>
<protein>
    <recommendedName>
        <fullName evidence="9">Oxygen-insensitive NAD(P)H nitroreductase</fullName>
    </recommendedName>
</protein>
<dbReference type="Proteomes" id="UP000267630">
    <property type="component" value="Chromosome 3"/>
</dbReference>
<dbReference type="CDD" id="cd02149">
    <property type="entry name" value="NfsB-like"/>
    <property type="match status" value="1"/>
</dbReference>
<dbReference type="GO" id="GO:0046256">
    <property type="term" value="P:2,4,6-trinitrotoluene catabolic process"/>
    <property type="evidence" value="ECO:0007669"/>
    <property type="project" value="TreeGrafter"/>
</dbReference>
<evidence type="ECO:0000256" key="2">
    <source>
        <dbReference type="ARBA" id="ARBA00007118"/>
    </source>
</evidence>
<gene>
    <name evidence="13" type="primary">nfnB</name>
    <name evidence="11" type="synonym">nfsB</name>
    <name evidence="11" type="ORF">IMO34_20075</name>
    <name evidence="13" type="ORF">NCTC13038_01248</name>
    <name evidence="12" type="ORF">NCTC9997_04684</name>
</gene>
<dbReference type="NCBIfam" id="NF008275">
    <property type="entry name" value="PRK11053.1"/>
    <property type="match status" value="1"/>
</dbReference>
<dbReference type="EMBL" id="CAADJG010000002">
    <property type="protein sequence ID" value="VFS67994.1"/>
    <property type="molecule type" value="Genomic_DNA"/>
</dbReference>
<evidence type="ECO:0000259" key="10">
    <source>
        <dbReference type="Pfam" id="PF00881"/>
    </source>
</evidence>
<keyword evidence="14" id="KW-1185">Reference proteome</keyword>
<dbReference type="Proteomes" id="UP000332594">
    <property type="component" value="Unassembled WGS sequence"/>
</dbReference>
<evidence type="ECO:0000256" key="5">
    <source>
        <dbReference type="ARBA" id="ARBA00022643"/>
    </source>
</evidence>
<dbReference type="RefSeq" id="WP_041144478.1">
    <property type="nucleotide sequence ID" value="NZ_BJNO01000004.1"/>
</dbReference>
<evidence type="ECO:0000256" key="9">
    <source>
        <dbReference type="ARBA" id="ARBA00071762"/>
    </source>
</evidence>
<evidence type="ECO:0000256" key="4">
    <source>
        <dbReference type="ARBA" id="ARBA00022630"/>
    </source>
</evidence>
<proteinExistence type="inferred from homology"/>
<keyword evidence="4" id="KW-0285">Flavoprotein</keyword>